<dbReference type="GeneID" id="82890486"/>
<dbReference type="Gene3D" id="1.50.10.10">
    <property type="match status" value="1"/>
</dbReference>
<dbReference type="Pfam" id="PF08531">
    <property type="entry name" value="Bac_rhamnosid_N"/>
    <property type="match status" value="1"/>
</dbReference>
<dbReference type="Pfam" id="PF17389">
    <property type="entry name" value="Bac_rhamnosid6H"/>
    <property type="match status" value="1"/>
</dbReference>
<protein>
    <recommendedName>
        <fullName evidence="2">alpha-L-rhamnosidase</fullName>
        <ecNumber evidence="2">3.2.1.40</ecNumber>
    </recommendedName>
</protein>
<gene>
    <name evidence="9" type="ORF">NQ491_02090</name>
</gene>
<evidence type="ECO:0000259" key="8">
    <source>
        <dbReference type="Pfam" id="PF17390"/>
    </source>
</evidence>
<organism evidence="9 10">
    <name type="scientific">Alistipes ihumii AP11</name>
    <dbReference type="NCBI Taxonomy" id="1211813"/>
    <lineage>
        <taxon>Bacteria</taxon>
        <taxon>Pseudomonadati</taxon>
        <taxon>Bacteroidota</taxon>
        <taxon>Bacteroidia</taxon>
        <taxon>Bacteroidales</taxon>
        <taxon>Rikenellaceae</taxon>
        <taxon>Alistipes</taxon>
    </lineage>
</organism>
<dbReference type="PANTHER" id="PTHR33307">
    <property type="entry name" value="ALPHA-RHAMNOSIDASE (EUROFUNG)"/>
    <property type="match status" value="1"/>
</dbReference>
<feature type="chain" id="PRO_5047351294" description="alpha-L-rhamnosidase" evidence="4">
    <location>
        <begin position="26"/>
        <end position="912"/>
    </location>
</feature>
<dbReference type="InterPro" id="IPR035398">
    <property type="entry name" value="Bac_rhamnosid_C"/>
</dbReference>
<comment type="catalytic activity">
    <reaction evidence="1">
        <text>Hydrolysis of terminal non-reducing alpha-L-rhamnose residues in alpha-L-rhamnosides.</text>
        <dbReference type="EC" id="3.2.1.40"/>
    </reaction>
</comment>
<dbReference type="InterPro" id="IPR016007">
    <property type="entry name" value="Alpha_rhamnosid"/>
</dbReference>
<dbReference type="InterPro" id="IPR035396">
    <property type="entry name" value="Bac_rhamnosid6H"/>
</dbReference>
<keyword evidence="10" id="KW-1185">Reference proteome</keyword>
<dbReference type="Pfam" id="PF17390">
    <property type="entry name" value="Bac_rhamnosid_C"/>
    <property type="match status" value="1"/>
</dbReference>
<dbReference type="SUPFAM" id="SSF48208">
    <property type="entry name" value="Six-hairpin glycosidases"/>
    <property type="match status" value="1"/>
</dbReference>
<feature type="domain" description="Bacterial alpha-L-rhamnosidase N-terminal" evidence="6">
    <location>
        <begin position="187"/>
        <end position="369"/>
    </location>
</feature>
<dbReference type="Gene3D" id="2.60.420.10">
    <property type="entry name" value="Maltose phosphorylase, domain 3"/>
    <property type="match status" value="1"/>
</dbReference>
<sequence>MNDRKMIFRLLAGAACLLWAIPATAAATGADIVPRKLTCEYRTDPSVVDAEHPRLSWINEAVSDRRGASQKAWQIRVASSEEKLLSGEADLWDSRKVKDDRSILIPYGGRPLRSCESCWWQVRVWDDRGRVSEWSEPAVWHMGLLDESDWQCQWIGAPWQGDEPLADTGGDVPPRAPLLRKAFRADKPVASARFYGTGLGYFELYMNGEKVGDDVLVPNQTNYGKRTNLDRGAVPLEDNFREYRVMYLGYDVTDRIRLGENAIGAMLGNGFYNAKIHWVRPYGTPRFFGQLHIVYEDGTQQVIPTDPTWRVSEGPLTDMVYSGEHYDARAEQPGWCSPGFDDSSWKQAAPRRAPGGKLVAQTSPADRVMEILRPEKIEKLGEGRYRVDFGEEISGWVHLHDVTGEAGQRIDIRYLCESPNGSNSYTMRGGAPESYHTRFTWYVFREVEIDGWPGELSPGQITAEAVYTDVPSTGRFECSNPLFNRINRIWRRSQTDNMHGCIASDCPHRERSAYTGDGQVACVTVMHNFDAAAFYSKWIRDIWGAQNVETGYVPNGAPWQPGCGGGVAWGAAMNIMPWEFYVHYGDLDMLEGCFDAMKEQVRYMMRWVDSTGVMWMNSPCQWMNLGDWCPAFEFPPTEMVHTFYLWRCADLTARAAEALGRREDVVRYDELAARTAEAFHDRFYDERKGSYGAYGGNVFALRIGVPADRRDRVIASLRQDILSNGGHLDTGIFGTQFFFETLCDNGLNELAYEAMNKRDYPSFGWWIEQGATTTWEQWNGENSRNHPMFGGSLVWFYRRVAGMNADPSRPGYRHIVFRPVPPDSLTFARYDKATPYGEASIEWRRTDGRFEMTVQVPVGCTATVWVPGARSSDSVSTDVGRAGRDKNLSFEGIRDGYAVYEVRSGRYGFRVE</sequence>
<feature type="domain" description="Alpha-L-rhamnosidase six-hairpin glycosidase" evidence="7">
    <location>
        <begin position="472"/>
        <end position="800"/>
    </location>
</feature>
<dbReference type="Gene3D" id="2.60.120.260">
    <property type="entry name" value="Galactose-binding domain-like"/>
    <property type="match status" value="2"/>
</dbReference>
<keyword evidence="3 9" id="KW-0378">Hydrolase</keyword>
<feature type="domain" description="Alpha-L-rhamnosidase C-terminal" evidence="8">
    <location>
        <begin position="807"/>
        <end position="877"/>
    </location>
</feature>
<dbReference type="InterPro" id="IPR012341">
    <property type="entry name" value="6hp_glycosidase-like_sf"/>
</dbReference>
<dbReference type="EC" id="3.2.1.40" evidence="2"/>
<name>A0ABY5V057_9BACT</name>
<feature type="signal peptide" evidence="4">
    <location>
        <begin position="1"/>
        <end position="25"/>
    </location>
</feature>
<dbReference type="InterPro" id="IPR008928">
    <property type="entry name" value="6-hairpin_glycosidase_sf"/>
</dbReference>
<dbReference type="RefSeq" id="WP_019245001.1">
    <property type="nucleotide sequence ID" value="NZ_CAPH01000006.1"/>
</dbReference>
<dbReference type="PANTHER" id="PTHR33307:SF6">
    <property type="entry name" value="ALPHA-RHAMNOSIDASE (EUROFUNG)-RELATED"/>
    <property type="match status" value="1"/>
</dbReference>
<evidence type="ECO:0000259" key="6">
    <source>
        <dbReference type="Pfam" id="PF08531"/>
    </source>
</evidence>
<keyword evidence="4" id="KW-0732">Signal</keyword>
<reference evidence="9" key="1">
    <citation type="journal article" date="2022" name="Cell">
        <title>Design, construction, and in vivo augmentation of a complex gut microbiome.</title>
        <authorList>
            <person name="Cheng A.G."/>
            <person name="Ho P.Y."/>
            <person name="Aranda-Diaz A."/>
            <person name="Jain S."/>
            <person name="Yu F.B."/>
            <person name="Meng X."/>
            <person name="Wang M."/>
            <person name="Iakiviak M."/>
            <person name="Nagashima K."/>
            <person name="Zhao A."/>
            <person name="Murugkar P."/>
            <person name="Patil A."/>
            <person name="Atabakhsh K."/>
            <person name="Weakley A."/>
            <person name="Yan J."/>
            <person name="Brumbaugh A.R."/>
            <person name="Higginbottom S."/>
            <person name="Dimas A."/>
            <person name="Shiver A.L."/>
            <person name="Deutschbauer A."/>
            <person name="Neff N."/>
            <person name="Sonnenburg J.L."/>
            <person name="Huang K.C."/>
            <person name="Fischbach M.A."/>
        </authorList>
    </citation>
    <scope>NUCLEOTIDE SEQUENCE</scope>
    <source>
        <strain evidence="9">AP11</strain>
    </source>
</reference>
<evidence type="ECO:0000313" key="10">
    <source>
        <dbReference type="Proteomes" id="UP001059295"/>
    </source>
</evidence>
<feature type="domain" description="Alpha-L-rhamnosidase concanavalin-like" evidence="5">
    <location>
        <begin position="379"/>
        <end position="467"/>
    </location>
</feature>
<evidence type="ECO:0000256" key="1">
    <source>
        <dbReference type="ARBA" id="ARBA00001445"/>
    </source>
</evidence>
<evidence type="ECO:0000256" key="2">
    <source>
        <dbReference type="ARBA" id="ARBA00012652"/>
    </source>
</evidence>
<dbReference type="GO" id="GO:0016787">
    <property type="term" value="F:hydrolase activity"/>
    <property type="evidence" value="ECO:0007669"/>
    <property type="project" value="UniProtKB-KW"/>
</dbReference>
<dbReference type="InterPro" id="IPR013783">
    <property type="entry name" value="Ig-like_fold"/>
</dbReference>
<evidence type="ECO:0000256" key="3">
    <source>
        <dbReference type="ARBA" id="ARBA00022801"/>
    </source>
</evidence>
<dbReference type="Proteomes" id="UP001059295">
    <property type="component" value="Chromosome"/>
</dbReference>
<dbReference type="Pfam" id="PF05592">
    <property type="entry name" value="Bac_rhamnosid"/>
    <property type="match status" value="1"/>
</dbReference>
<dbReference type="EMBL" id="CP102294">
    <property type="protein sequence ID" value="UWN57590.1"/>
    <property type="molecule type" value="Genomic_DNA"/>
</dbReference>
<proteinExistence type="predicted"/>
<evidence type="ECO:0000313" key="9">
    <source>
        <dbReference type="EMBL" id="UWN57590.1"/>
    </source>
</evidence>
<evidence type="ECO:0000259" key="5">
    <source>
        <dbReference type="Pfam" id="PF05592"/>
    </source>
</evidence>
<dbReference type="InterPro" id="IPR013737">
    <property type="entry name" value="Bac_rhamnosid_N"/>
</dbReference>
<dbReference type="Pfam" id="PF25788">
    <property type="entry name" value="Ig_Rha78A_N"/>
    <property type="match status" value="1"/>
</dbReference>
<evidence type="ECO:0000259" key="7">
    <source>
        <dbReference type="Pfam" id="PF17389"/>
    </source>
</evidence>
<dbReference type="InterPro" id="IPR008902">
    <property type="entry name" value="Rhamnosid_concanavalin"/>
</dbReference>
<evidence type="ECO:0000256" key="4">
    <source>
        <dbReference type="SAM" id="SignalP"/>
    </source>
</evidence>
<dbReference type="Gene3D" id="2.60.40.10">
    <property type="entry name" value="Immunoglobulins"/>
    <property type="match status" value="1"/>
</dbReference>
<dbReference type="PIRSF" id="PIRSF010631">
    <property type="entry name" value="A-rhamnsds"/>
    <property type="match status" value="1"/>
</dbReference>
<accession>A0ABY5V057</accession>